<dbReference type="EMBL" id="AP027735">
    <property type="protein sequence ID" value="BDZ58516.1"/>
    <property type="molecule type" value="Genomic_DNA"/>
</dbReference>
<name>A0ABM8HC23_9MICO</name>
<organism evidence="2 3">
    <name type="scientific">Barrientosiimonas endolithica</name>
    <dbReference type="NCBI Taxonomy" id="1535208"/>
    <lineage>
        <taxon>Bacteria</taxon>
        <taxon>Bacillati</taxon>
        <taxon>Actinomycetota</taxon>
        <taxon>Actinomycetes</taxon>
        <taxon>Micrococcales</taxon>
        <taxon>Dermacoccaceae</taxon>
        <taxon>Barrientosiimonas</taxon>
    </lineage>
</organism>
<dbReference type="InterPro" id="IPR003477">
    <property type="entry name" value="PemK-like"/>
</dbReference>
<sequence length="182" mass="19889">MPDTTSSPSSPRPVLRRLVARVRRAVAPSTAADRTRPRPPAGGYPGDFTGVPPFDYAPEPDGQPDAGEIVWAWVPFEEDHTRGKDRPVLLVGSDPTASLARGWLLALQLTSKDHDRDAEQERRAGRLWMDIGSGAWDVRGRPSEVRLNRVIRVDPEAVRREGAALDRQVFEAVAAAARAALA</sequence>
<reference evidence="3" key="1">
    <citation type="journal article" date="2019" name="Int. J. Syst. Evol. Microbiol.">
        <title>The Global Catalogue of Microorganisms (GCM) 10K type strain sequencing project: providing services to taxonomists for standard genome sequencing and annotation.</title>
        <authorList>
            <consortium name="The Broad Institute Genomics Platform"/>
            <consortium name="The Broad Institute Genome Sequencing Center for Infectious Disease"/>
            <person name="Wu L."/>
            <person name="Ma J."/>
        </authorList>
    </citation>
    <scope>NUCLEOTIDE SEQUENCE [LARGE SCALE GENOMIC DNA]</scope>
    <source>
        <strain evidence="3">NBRC 110608</strain>
    </source>
</reference>
<gene>
    <name evidence="2" type="ORF">GCM10025872_21730</name>
</gene>
<evidence type="ECO:0000256" key="1">
    <source>
        <dbReference type="SAM" id="MobiDB-lite"/>
    </source>
</evidence>
<dbReference type="Proteomes" id="UP001321421">
    <property type="component" value="Chromosome"/>
</dbReference>
<dbReference type="SUPFAM" id="SSF50118">
    <property type="entry name" value="Cell growth inhibitor/plasmid maintenance toxic component"/>
    <property type="match status" value="1"/>
</dbReference>
<keyword evidence="3" id="KW-1185">Reference proteome</keyword>
<protein>
    <recommendedName>
        <fullName evidence="4">PemK-like, MazF-like toxin of type II toxin-antitoxin system</fullName>
    </recommendedName>
</protein>
<proteinExistence type="predicted"/>
<evidence type="ECO:0008006" key="4">
    <source>
        <dbReference type="Google" id="ProtNLM"/>
    </source>
</evidence>
<accession>A0ABM8HC23</accession>
<evidence type="ECO:0000313" key="3">
    <source>
        <dbReference type="Proteomes" id="UP001321421"/>
    </source>
</evidence>
<dbReference type="Pfam" id="PF02452">
    <property type="entry name" value="PemK_toxin"/>
    <property type="match status" value="1"/>
</dbReference>
<evidence type="ECO:0000313" key="2">
    <source>
        <dbReference type="EMBL" id="BDZ58516.1"/>
    </source>
</evidence>
<feature type="region of interest" description="Disordered" evidence="1">
    <location>
        <begin position="25"/>
        <end position="62"/>
    </location>
</feature>
<dbReference type="RefSeq" id="WP_289230922.1">
    <property type="nucleotide sequence ID" value="NZ_AP027735.1"/>
</dbReference>